<dbReference type="Proteomes" id="UP000271974">
    <property type="component" value="Unassembled WGS sequence"/>
</dbReference>
<keyword evidence="2" id="KW-0472">Membrane</keyword>
<evidence type="ECO:0000313" key="5">
    <source>
        <dbReference type="Proteomes" id="UP000271974"/>
    </source>
</evidence>
<dbReference type="SUPFAM" id="SSF90112">
    <property type="entry name" value="Neurotransmitter-gated ion-channel transmembrane pore"/>
    <property type="match status" value="1"/>
</dbReference>
<feature type="chain" id="PRO_5019565397" description="Neurotransmitter-gated ion-channel transmembrane domain-containing protein" evidence="3">
    <location>
        <begin position="25"/>
        <end position="265"/>
    </location>
</feature>
<evidence type="ECO:0000313" key="4">
    <source>
        <dbReference type="EMBL" id="RUS72927.1"/>
    </source>
</evidence>
<sequence length="265" mass="29688">MNLLFPTVALSFLNILVFVLPADSGEKITQFMAILVAISVFSVIGTVISLFVHHKMDRDKKEETQAMSVLSKWKEKMKRGIWKPVATKQVHPSKQTTKEGDKENHIHTESKDDFLQYTVPFETRKNDNSSSTIDGNVNPLAIFDNKHQIGPELREPSRVNNATLIQLQEEKDYEKVKNGSGVGGIASLWHRGRHKLNSDAMKGHKLNHDPLSGQGGPKCEAESGRGGAKNDILLLLKVHLDLIFFWMFLITWIGVTIGFSIAIFS</sequence>
<evidence type="ECO:0000256" key="3">
    <source>
        <dbReference type="SAM" id="SignalP"/>
    </source>
</evidence>
<dbReference type="GO" id="GO:0006811">
    <property type="term" value="P:monoatomic ion transport"/>
    <property type="evidence" value="ECO:0007669"/>
    <property type="project" value="InterPro"/>
</dbReference>
<evidence type="ECO:0000256" key="1">
    <source>
        <dbReference type="SAM" id="MobiDB-lite"/>
    </source>
</evidence>
<dbReference type="InterPro" id="IPR036719">
    <property type="entry name" value="Neuro-gated_channel_TM_sf"/>
</dbReference>
<name>A0A433SUI5_ELYCH</name>
<keyword evidence="5" id="KW-1185">Reference proteome</keyword>
<proteinExistence type="predicted"/>
<gene>
    <name evidence="4" type="ORF">EGW08_019323</name>
</gene>
<dbReference type="GO" id="GO:0016020">
    <property type="term" value="C:membrane"/>
    <property type="evidence" value="ECO:0007669"/>
    <property type="project" value="InterPro"/>
</dbReference>
<feature type="transmembrane region" description="Helical" evidence="2">
    <location>
        <begin position="242"/>
        <end position="264"/>
    </location>
</feature>
<dbReference type="EMBL" id="RQTK01001000">
    <property type="protein sequence ID" value="RUS72927.1"/>
    <property type="molecule type" value="Genomic_DNA"/>
</dbReference>
<evidence type="ECO:0000256" key="2">
    <source>
        <dbReference type="SAM" id="Phobius"/>
    </source>
</evidence>
<evidence type="ECO:0008006" key="6">
    <source>
        <dbReference type="Google" id="ProtNLM"/>
    </source>
</evidence>
<comment type="caution">
    <text evidence="4">The sequence shown here is derived from an EMBL/GenBank/DDBJ whole genome shotgun (WGS) entry which is preliminary data.</text>
</comment>
<keyword evidence="2" id="KW-0812">Transmembrane</keyword>
<protein>
    <recommendedName>
        <fullName evidence="6">Neurotransmitter-gated ion-channel transmembrane domain-containing protein</fullName>
    </recommendedName>
</protein>
<accession>A0A433SUI5</accession>
<reference evidence="4 5" key="1">
    <citation type="submission" date="2019-01" db="EMBL/GenBank/DDBJ databases">
        <title>A draft genome assembly of the solar-powered sea slug Elysia chlorotica.</title>
        <authorList>
            <person name="Cai H."/>
            <person name="Li Q."/>
            <person name="Fang X."/>
            <person name="Li J."/>
            <person name="Curtis N.E."/>
            <person name="Altenburger A."/>
            <person name="Shibata T."/>
            <person name="Feng M."/>
            <person name="Maeda T."/>
            <person name="Schwartz J.A."/>
            <person name="Shigenobu S."/>
            <person name="Lundholm N."/>
            <person name="Nishiyama T."/>
            <person name="Yang H."/>
            <person name="Hasebe M."/>
            <person name="Li S."/>
            <person name="Pierce S.K."/>
            <person name="Wang J."/>
        </authorList>
    </citation>
    <scope>NUCLEOTIDE SEQUENCE [LARGE SCALE GENOMIC DNA]</scope>
    <source>
        <strain evidence="4">EC2010</strain>
        <tissue evidence="4">Whole organism of an adult</tissue>
    </source>
</reference>
<keyword evidence="2" id="KW-1133">Transmembrane helix</keyword>
<dbReference type="CDD" id="cd19051">
    <property type="entry name" value="LGIC_TM_cation"/>
    <property type="match status" value="1"/>
</dbReference>
<dbReference type="AlphaFoldDB" id="A0A433SUI5"/>
<feature type="signal peptide" evidence="3">
    <location>
        <begin position="1"/>
        <end position="24"/>
    </location>
</feature>
<dbReference type="Gene3D" id="1.20.58.390">
    <property type="entry name" value="Neurotransmitter-gated ion-channel transmembrane domain"/>
    <property type="match status" value="1"/>
</dbReference>
<feature type="transmembrane region" description="Helical" evidence="2">
    <location>
        <begin position="31"/>
        <end position="52"/>
    </location>
</feature>
<dbReference type="InterPro" id="IPR038050">
    <property type="entry name" value="Neuro_actylchol_rec"/>
</dbReference>
<feature type="region of interest" description="Disordered" evidence="1">
    <location>
        <begin position="86"/>
        <end position="108"/>
    </location>
</feature>
<feature type="compositionally biased region" description="Basic and acidic residues" evidence="1">
    <location>
        <begin position="96"/>
        <end position="108"/>
    </location>
</feature>
<keyword evidence="3" id="KW-0732">Signal</keyword>
<organism evidence="4 5">
    <name type="scientific">Elysia chlorotica</name>
    <name type="common">Eastern emerald elysia</name>
    <name type="synonym">Sea slug</name>
    <dbReference type="NCBI Taxonomy" id="188477"/>
    <lineage>
        <taxon>Eukaryota</taxon>
        <taxon>Metazoa</taxon>
        <taxon>Spiralia</taxon>
        <taxon>Lophotrochozoa</taxon>
        <taxon>Mollusca</taxon>
        <taxon>Gastropoda</taxon>
        <taxon>Heterobranchia</taxon>
        <taxon>Euthyneura</taxon>
        <taxon>Panpulmonata</taxon>
        <taxon>Sacoglossa</taxon>
        <taxon>Placobranchoidea</taxon>
        <taxon>Plakobranchidae</taxon>
        <taxon>Elysia</taxon>
    </lineage>
</organism>